<reference evidence="1 2" key="1">
    <citation type="submission" date="2020-04" db="EMBL/GenBank/DDBJ databases">
        <title>Genome analysis and antimicrobial resistance characteristics of Chryseobacterium aquaticum isolated from farmed salmonids.</title>
        <authorList>
            <person name="Saticioglu I.B."/>
            <person name="Duman M."/>
            <person name="Altun S."/>
        </authorList>
    </citation>
    <scope>NUCLEOTIDE SEQUENCE [LARGE SCALE GENOMIC DNA]</scope>
    <source>
        <strain evidence="1 2">C-174</strain>
    </source>
</reference>
<dbReference type="EMBL" id="JABCJF010000004">
    <property type="protein sequence ID" value="NMR34558.1"/>
    <property type="molecule type" value="Genomic_DNA"/>
</dbReference>
<evidence type="ECO:0000313" key="1">
    <source>
        <dbReference type="EMBL" id="NMR34558.1"/>
    </source>
</evidence>
<gene>
    <name evidence="1" type="ORF">HIO71_10100</name>
</gene>
<dbReference type="AlphaFoldDB" id="A0A848N730"/>
<sequence length="295" mass="31092">MKKNILILSVILPGMIFSQTGRVGINTENPQNTFHIDGNKDNPSTGVPTILQQANDIIFTNTGQVGIGTTTPSQNLDVATGNVRVRNINTNVGDSSLDRQVVADSNGVLKTINISLSSLIGDVKPGFQTADHSGWIRLDGRLKSSLSASQQTAATSLGFGINLPNATNSYLSQNNTTLGSISSANTKVINQNNLPNVTLTGSTNTVQPNIRYDIKNGSGANQAQIANGPSVTFLAADGTNGIGVYNDDVVNNNILSQNSHDHTITTNSINGGVTQQALNVQPQTMSVNMFVYLGQ</sequence>
<comment type="caution">
    <text evidence="1">The sequence shown here is derived from an EMBL/GenBank/DDBJ whole genome shotgun (WGS) entry which is preliminary data.</text>
</comment>
<organism evidence="1 2">
    <name type="scientific">Chryseobacterium aquaticum</name>
    <dbReference type="NCBI Taxonomy" id="452084"/>
    <lineage>
        <taxon>Bacteria</taxon>
        <taxon>Pseudomonadati</taxon>
        <taxon>Bacteroidota</taxon>
        <taxon>Flavobacteriia</taxon>
        <taxon>Flavobacteriales</taxon>
        <taxon>Weeksellaceae</taxon>
        <taxon>Chryseobacterium group</taxon>
        <taxon>Chryseobacterium</taxon>
    </lineage>
</organism>
<dbReference type="RefSeq" id="WP_169321364.1">
    <property type="nucleotide sequence ID" value="NZ_JABCJF010000004.1"/>
</dbReference>
<dbReference type="Proteomes" id="UP000548067">
    <property type="component" value="Unassembled WGS sequence"/>
</dbReference>
<protein>
    <submittedName>
        <fullName evidence="1">Uncharacterized protein</fullName>
    </submittedName>
</protein>
<evidence type="ECO:0000313" key="2">
    <source>
        <dbReference type="Proteomes" id="UP000548067"/>
    </source>
</evidence>
<name>A0A848N730_9FLAO</name>
<proteinExistence type="predicted"/>
<accession>A0A848N730</accession>